<evidence type="ECO:0000313" key="3">
    <source>
        <dbReference type="Proteomes" id="UP001165430"/>
    </source>
</evidence>
<keyword evidence="1" id="KW-0812">Transmembrane</keyword>
<evidence type="ECO:0000256" key="1">
    <source>
        <dbReference type="SAM" id="Phobius"/>
    </source>
</evidence>
<proteinExistence type="predicted"/>
<accession>A0ABS9VFR1</accession>
<gene>
    <name evidence="2" type="primary">traK</name>
    <name evidence="2" type="ORF">MM213_17370</name>
</gene>
<comment type="caution">
    <text evidence="2">The sequence shown here is derived from an EMBL/GenBank/DDBJ whole genome shotgun (WGS) entry which is preliminary data.</text>
</comment>
<organism evidence="2 3">
    <name type="scientific">Belliella alkalica</name>
    <dbReference type="NCBI Taxonomy" id="1730871"/>
    <lineage>
        <taxon>Bacteria</taxon>
        <taxon>Pseudomonadati</taxon>
        <taxon>Bacteroidota</taxon>
        <taxon>Cytophagia</taxon>
        <taxon>Cytophagales</taxon>
        <taxon>Cyclobacteriaceae</taxon>
        <taxon>Belliella</taxon>
    </lineage>
</organism>
<keyword evidence="1" id="KW-0472">Membrane</keyword>
<reference evidence="2" key="1">
    <citation type="submission" date="2022-03" db="EMBL/GenBank/DDBJ databases">
        <title>De novo assembled genomes of Belliella spp. (Cyclobacteriaceae) strains.</title>
        <authorList>
            <person name="Szabo A."/>
            <person name="Korponai K."/>
            <person name="Felfoldi T."/>
        </authorList>
    </citation>
    <scope>NUCLEOTIDE SEQUENCE</scope>
    <source>
        <strain evidence="2">DSM 111903</strain>
    </source>
</reference>
<dbReference type="InterPro" id="IPR022276">
    <property type="entry name" value="Conjug_transposon_TraK"/>
</dbReference>
<name>A0ABS9VFR1_9BACT</name>
<protein>
    <submittedName>
        <fullName evidence="2">Conjugative transposon protein TraK</fullName>
    </submittedName>
</protein>
<keyword evidence="3" id="KW-1185">Reference proteome</keyword>
<dbReference type="NCBIfam" id="TIGR03781">
    <property type="entry name" value="Bac_Flav_CT_K"/>
    <property type="match status" value="1"/>
</dbReference>
<dbReference type="EMBL" id="JAKZGO010000019">
    <property type="protein sequence ID" value="MCH7415274.1"/>
    <property type="molecule type" value="Genomic_DNA"/>
</dbReference>
<feature type="transmembrane region" description="Helical" evidence="1">
    <location>
        <begin position="21"/>
        <end position="40"/>
    </location>
</feature>
<dbReference type="Proteomes" id="UP001165430">
    <property type="component" value="Unassembled WGS sequence"/>
</dbReference>
<evidence type="ECO:0000313" key="2">
    <source>
        <dbReference type="EMBL" id="MCH7415274.1"/>
    </source>
</evidence>
<dbReference type="RefSeq" id="WP_241414165.1">
    <property type="nucleotide sequence ID" value="NZ_JAKZGO010000019.1"/>
</dbReference>
<keyword evidence="1" id="KW-1133">Transmembrane helix</keyword>
<sequence length="208" mass="24319">MDRPIKQLSNINTAFKMVRGFALLVCIAAFLMVAIIFAYHRYEIRENNEQIYLLAHDQVLQAVSSNRQSQLSVEAKNHVRMFHHYFFSLAPDEELINRQIQQALYLADQSAKKAYDNLHEKGFYNQLLAGNVSQDIEMDSLSLNMASHPYSFTYYGKQKIVRTTSEVIRVLVTRGRLREVRRSEHNPHGFLIEQWETIQNNDIKVTKR</sequence>